<evidence type="ECO:0000313" key="8">
    <source>
        <dbReference type="Proteomes" id="UP000708338"/>
    </source>
</evidence>
<sequence length="144" mass="16791">MKKKRLRKRRQPHRRRNKVNEQENTVKQYEEEEGLPELAQVAMRVVIDAGDAKIAAEQALKKLHAFDFTGAEELMEQAFAQLQKAHDAQTEVIQNEAAGTRYENSFIFNHAQDTMMTAMTQCSLTREIIELYKILYREIHKDKA</sequence>
<proteinExistence type="predicted"/>
<evidence type="ECO:0000256" key="4">
    <source>
        <dbReference type="ARBA" id="ARBA00022683"/>
    </source>
</evidence>
<feature type="region of interest" description="Disordered" evidence="6">
    <location>
        <begin position="1"/>
        <end position="31"/>
    </location>
</feature>
<dbReference type="Gene3D" id="1.20.58.80">
    <property type="entry name" value="Phosphotransferase system, lactose/cellobiose-type IIA subunit"/>
    <property type="match status" value="1"/>
</dbReference>
<keyword evidence="2" id="KW-0762">Sugar transport</keyword>
<keyword evidence="1" id="KW-0813">Transport</keyword>
<reference evidence="7" key="1">
    <citation type="journal article" date="2021" name="Gut Microbes">
        <title>A synthetic consortium of 100 gut commensals modulates the composition and function in a colon model of the microbiome of elderly subjects.</title>
        <authorList>
            <person name="Perez M."/>
            <person name="Ntemiri A."/>
            <person name="Tan H."/>
            <person name="Harris H.M.B."/>
            <person name="Roager H.M."/>
            <person name="Ribiere C."/>
            <person name="O'Toole P.W."/>
        </authorList>
    </citation>
    <scope>NUCLEOTIDE SEQUENCE</scope>
    <source>
        <strain evidence="7">MCC335</strain>
    </source>
</reference>
<accession>A0AA41FIE3</accession>
<dbReference type="Pfam" id="PF02255">
    <property type="entry name" value="PTS_IIA"/>
    <property type="match status" value="1"/>
</dbReference>
<gene>
    <name evidence="7" type="ORF">GPL26_21225</name>
</gene>
<evidence type="ECO:0000313" key="7">
    <source>
        <dbReference type="EMBL" id="MBT9812145.1"/>
    </source>
</evidence>
<evidence type="ECO:0000256" key="2">
    <source>
        <dbReference type="ARBA" id="ARBA00022597"/>
    </source>
</evidence>
<feature type="compositionally biased region" description="Basic residues" evidence="6">
    <location>
        <begin position="1"/>
        <end position="17"/>
    </location>
</feature>
<dbReference type="PROSITE" id="PS51095">
    <property type="entry name" value="PTS_EIIA_TYPE_3"/>
    <property type="match status" value="1"/>
</dbReference>
<evidence type="ECO:0000256" key="3">
    <source>
        <dbReference type="ARBA" id="ARBA00022679"/>
    </source>
</evidence>
<keyword evidence="3" id="KW-0808">Transferase</keyword>
<feature type="modified residue" description="Phosphohistidine; by HPr" evidence="5">
    <location>
        <position position="110"/>
    </location>
</feature>
<evidence type="ECO:0000256" key="1">
    <source>
        <dbReference type="ARBA" id="ARBA00022448"/>
    </source>
</evidence>
<dbReference type="GO" id="GO:0016740">
    <property type="term" value="F:transferase activity"/>
    <property type="evidence" value="ECO:0007669"/>
    <property type="project" value="UniProtKB-KW"/>
</dbReference>
<dbReference type="InterPro" id="IPR003188">
    <property type="entry name" value="PTS_IIA_lac/cel"/>
</dbReference>
<dbReference type="GO" id="GO:0009401">
    <property type="term" value="P:phosphoenolpyruvate-dependent sugar phosphotransferase system"/>
    <property type="evidence" value="ECO:0007669"/>
    <property type="project" value="UniProtKB-KW"/>
</dbReference>
<dbReference type="SUPFAM" id="SSF46973">
    <property type="entry name" value="Enzyme IIa from lactose specific PTS, IIa-lac"/>
    <property type="match status" value="1"/>
</dbReference>
<evidence type="ECO:0000256" key="5">
    <source>
        <dbReference type="PROSITE-ProRule" id="PRU00418"/>
    </source>
</evidence>
<name>A0AA41FIE3_9FIRM</name>
<dbReference type="AlphaFoldDB" id="A0AA41FIE3"/>
<comment type="caution">
    <text evidence="7">The sequence shown here is derived from an EMBL/GenBank/DDBJ whole genome shotgun (WGS) entry which is preliminary data.</text>
</comment>
<evidence type="ECO:0000256" key="6">
    <source>
        <dbReference type="SAM" id="MobiDB-lite"/>
    </source>
</evidence>
<dbReference type="PANTHER" id="PTHR34382:SF7">
    <property type="entry name" value="PTS SYSTEM N,N'-DIACETYLCHITOBIOSE-SPECIFIC EIIA COMPONENT"/>
    <property type="match status" value="1"/>
</dbReference>
<keyword evidence="4" id="KW-0598">Phosphotransferase system</keyword>
<dbReference type="InterPro" id="IPR036542">
    <property type="entry name" value="PTS_IIA_lac/cel_sf"/>
</dbReference>
<protein>
    <submittedName>
        <fullName evidence="7">PTS lactose/cellobiose transporter subunit IIA</fullName>
    </submittedName>
</protein>
<dbReference type="EMBL" id="WQPS01000043">
    <property type="protein sequence ID" value="MBT9812145.1"/>
    <property type="molecule type" value="Genomic_DNA"/>
</dbReference>
<dbReference type="Proteomes" id="UP000708338">
    <property type="component" value="Unassembled WGS sequence"/>
</dbReference>
<organism evidence="7 8">
    <name type="scientific">Enterocloster citroniae</name>
    <dbReference type="NCBI Taxonomy" id="358743"/>
    <lineage>
        <taxon>Bacteria</taxon>
        <taxon>Bacillati</taxon>
        <taxon>Bacillota</taxon>
        <taxon>Clostridia</taxon>
        <taxon>Lachnospirales</taxon>
        <taxon>Lachnospiraceae</taxon>
        <taxon>Enterocloster</taxon>
    </lineage>
</organism>
<dbReference type="PANTHER" id="PTHR34382">
    <property type="entry name" value="PTS SYSTEM N,N'-DIACETYLCHITOBIOSE-SPECIFIC EIIA COMPONENT"/>
    <property type="match status" value="1"/>
</dbReference>